<accession>A0A5C3KV52</accession>
<evidence type="ECO:0000313" key="3">
    <source>
        <dbReference type="Proteomes" id="UP000307440"/>
    </source>
</evidence>
<evidence type="ECO:0000313" key="2">
    <source>
        <dbReference type="EMBL" id="TFK23733.1"/>
    </source>
</evidence>
<dbReference type="OrthoDB" id="3177611at2759"/>
<sequence length="246" mass="27876">MNRYLLQSLRTTGRCQWRRTNPPPTRKSIWNVQTHKFSSLSTKTTVSRIGPQTRWYATSNSDGNPPKAVENSEQAQDQPPWIDVLENTSNGPWLTQLVSEEKLRLQLAHGLIYQMILYLNQPSQKKGDLEAGAQFLSLFQTAKVPANSEIARARTAFAKLTRAIVLQIATISLDSPFRKAHPEIFDVTKTLMDIQQKHLDNVDDHHGFSEDWSAFWEASQPVLVDLFEKLDGAGFNMEPVPDMEAS</sequence>
<dbReference type="AlphaFoldDB" id="A0A5C3KV52"/>
<keyword evidence="3" id="KW-1185">Reference proteome</keyword>
<name>A0A5C3KV52_COPMA</name>
<organism evidence="2 3">
    <name type="scientific">Coprinopsis marcescibilis</name>
    <name type="common">Agaric fungus</name>
    <name type="synonym">Psathyrella marcescibilis</name>
    <dbReference type="NCBI Taxonomy" id="230819"/>
    <lineage>
        <taxon>Eukaryota</taxon>
        <taxon>Fungi</taxon>
        <taxon>Dikarya</taxon>
        <taxon>Basidiomycota</taxon>
        <taxon>Agaricomycotina</taxon>
        <taxon>Agaricomycetes</taxon>
        <taxon>Agaricomycetidae</taxon>
        <taxon>Agaricales</taxon>
        <taxon>Agaricineae</taxon>
        <taxon>Psathyrellaceae</taxon>
        <taxon>Coprinopsis</taxon>
    </lineage>
</organism>
<dbReference type="EMBL" id="ML210213">
    <property type="protein sequence ID" value="TFK23733.1"/>
    <property type="molecule type" value="Genomic_DNA"/>
</dbReference>
<proteinExistence type="predicted"/>
<protein>
    <submittedName>
        <fullName evidence="2">Uncharacterized protein</fullName>
    </submittedName>
</protein>
<reference evidence="2 3" key="1">
    <citation type="journal article" date="2019" name="Nat. Ecol. Evol.">
        <title>Megaphylogeny resolves global patterns of mushroom evolution.</title>
        <authorList>
            <person name="Varga T."/>
            <person name="Krizsan K."/>
            <person name="Foldi C."/>
            <person name="Dima B."/>
            <person name="Sanchez-Garcia M."/>
            <person name="Sanchez-Ramirez S."/>
            <person name="Szollosi G.J."/>
            <person name="Szarkandi J.G."/>
            <person name="Papp V."/>
            <person name="Albert L."/>
            <person name="Andreopoulos W."/>
            <person name="Angelini C."/>
            <person name="Antonin V."/>
            <person name="Barry K.W."/>
            <person name="Bougher N.L."/>
            <person name="Buchanan P."/>
            <person name="Buyck B."/>
            <person name="Bense V."/>
            <person name="Catcheside P."/>
            <person name="Chovatia M."/>
            <person name="Cooper J."/>
            <person name="Damon W."/>
            <person name="Desjardin D."/>
            <person name="Finy P."/>
            <person name="Geml J."/>
            <person name="Haridas S."/>
            <person name="Hughes K."/>
            <person name="Justo A."/>
            <person name="Karasinski D."/>
            <person name="Kautmanova I."/>
            <person name="Kiss B."/>
            <person name="Kocsube S."/>
            <person name="Kotiranta H."/>
            <person name="LaButti K.M."/>
            <person name="Lechner B.E."/>
            <person name="Liimatainen K."/>
            <person name="Lipzen A."/>
            <person name="Lukacs Z."/>
            <person name="Mihaltcheva S."/>
            <person name="Morgado L.N."/>
            <person name="Niskanen T."/>
            <person name="Noordeloos M.E."/>
            <person name="Ohm R.A."/>
            <person name="Ortiz-Santana B."/>
            <person name="Ovrebo C."/>
            <person name="Racz N."/>
            <person name="Riley R."/>
            <person name="Savchenko A."/>
            <person name="Shiryaev A."/>
            <person name="Soop K."/>
            <person name="Spirin V."/>
            <person name="Szebenyi C."/>
            <person name="Tomsovsky M."/>
            <person name="Tulloss R.E."/>
            <person name="Uehling J."/>
            <person name="Grigoriev I.V."/>
            <person name="Vagvolgyi C."/>
            <person name="Papp T."/>
            <person name="Martin F.M."/>
            <person name="Miettinen O."/>
            <person name="Hibbett D.S."/>
            <person name="Nagy L.G."/>
        </authorList>
    </citation>
    <scope>NUCLEOTIDE SEQUENCE [LARGE SCALE GENOMIC DNA]</scope>
    <source>
        <strain evidence="2 3">CBS 121175</strain>
    </source>
</reference>
<feature type="region of interest" description="Disordered" evidence="1">
    <location>
        <begin position="54"/>
        <end position="77"/>
    </location>
</feature>
<dbReference type="Proteomes" id="UP000307440">
    <property type="component" value="Unassembled WGS sequence"/>
</dbReference>
<gene>
    <name evidence="2" type="ORF">FA15DRAFT_670211</name>
</gene>
<evidence type="ECO:0000256" key="1">
    <source>
        <dbReference type="SAM" id="MobiDB-lite"/>
    </source>
</evidence>